<dbReference type="EMBL" id="LFTY01000002">
    <property type="protein sequence ID" value="KMW56907.1"/>
    <property type="molecule type" value="Genomic_DNA"/>
</dbReference>
<evidence type="ECO:0000313" key="2">
    <source>
        <dbReference type="EMBL" id="KMW56907.1"/>
    </source>
</evidence>
<accession>A0A0J9E2I9</accession>
<keyword evidence="3" id="KW-1185">Reference proteome</keyword>
<dbReference type="RefSeq" id="WP_049642718.1">
    <property type="nucleotide sequence ID" value="NZ_LFTY01000002.1"/>
</dbReference>
<name>A0A0J9E2I9_9RHOB</name>
<feature type="compositionally biased region" description="Basic and acidic residues" evidence="1">
    <location>
        <begin position="46"/>
        <end position="66"/>
    </location>
</feature>
<evidence type="ECO:0000313" key="3">
    <source>
        <dbReference type="Proteomes" id="UP000037178"/>
    </source>
</evidence>
<dbReference type="STRING" id="1675527.AIOL_001864"/>
<sequence length="436" mass="48751">MAEQQSNAPNEEPNDDDVRWRKSDVHAEEVEPSQAKSTDEPGIDESESKRRPDFEEPAIKTELETEAGKKATVTFVGPTQSGKSHILAAIGFSGKVGDDLRHPNGPNRVSRGSFTLEGEDGSLATPEVRALRDRFDEMLLAKPSGNTATQELIEYQMTISVTVFDGVDTQKENNGWGWPRKEAVLDERPEPEHKRTIFKVIDGRGGDLTMGRYRYELQKEERNFIHAHYDALLDSIGAVICLPWRSRHADKDDHEDEIQDREIDGLENLFKQQAFANETKLEHIAVCLSKYELAFLNLGRNAYKNATSSEAAMRRIRKSGYTETFFALEELQSAVANRRNLKVYVFPCSTYGFVGGNGASNFYPAKDFQGLLTRQIHAADHVANAELRDHFPDPLPSKVPQSLWYPFNLGSPFYFAATGLVTGPLAFDLADVLGAP</sequence>
<feature type="compositionally biased region" description="Basic and acidic residues" evidence="1">
    <location>
        <begin position="16"/>
        <end position="29"/>
    </location>
</feature>
<dbReference type="PATRIC" id="fig|1675527.3.peg.1960"/>
<feature type="region of interest" description="Disordered" evidence="1">
    <location>
        <begin position="98"/>
        <end position="120"/>
    </location>
</feature>
<organism evidence="2 3">
    <name type="scientific">Candidatus Rhodobacter oscarellae</name>
    <dbReference type="NCBI Taxonomy" id="1675527"/>
    <lineage>
        <taxon>Bacteria</taxon>
        <taxon>Pseudomonadati</taxon>
        <taxon>Pseudomonadota</taxon>
        <taxon>Alphaproteobacteria</taxon>
        <taxon>Rhodobacterales</taxon>
        <taxon>Rhodobacter group</taxon>
        <taxon>Rhodobacter</taxon>
    </lineage>
</organism>
<reference evidence="2 3" key="1">
    <citation type="submission" date="2015-06" db="EMBL/GenBank/DDBJ databases">
        <title>Draft genome sequence of an Alphaproteobacteria species associated to the Mediterranean sponge Oscarella lobularis.</title>
        <authorList>
            <person name="Jourda C."/>
            <person name="Santini S."/>
            <person name="Claverie J.-M."/>
        </authorList>
    </citation>
    <scope>NUCLEOTIDE SEQUENCE [LARGE SCALE GENOMIC DNA]</scope>
    <source>
        <strain evidence="2">IGS</strain>
    </source>
</reference>
<dbReference type="AlphaFoldDB" id="A0A0J9E2I9"/>
<feature type="region of interest" description="Disordered" evidence="1">
    <location>
        <begin position="1"/>
        <end position="66"/>
    </location>
</feature>
<proteinExistence type="predicted"/>
<comment type="caution">
    <text evidence="2">The sequence shown here is derived from an EMBL/GenBank/DDBJ whole genome shotgun (WGS) entry which is preliminary data.</text>
</comment>
<gene>
    <name evidence="2" type="ORF">AIOL_001864</name>
</gene>
<protein>
    <submittedName>
        <fullName evidence="2">Uncharacterized protein</fullName>
    </submittedName>
</protein>
<dbReference type="Proteomes" id="UP000037178">
    <property type="component" value="Unassembled WGS sequence"/>
</dbReference>
<evidence type="ECO:0000256" key="1">
    <source>
        <dbReference type="SAM" id="MobiDB-lite"/>
    </source>
</evidence>